<dbReference type="InterPro" id="IPR000914">
    <property type="entry name" value="SBP_5_dom"/>
</dbReference>
<dbReference type="PANTHER" id="PTHR30290">
    <property type="entry name" value="PERIPLASMIC BINDING COMPONENT OF ABC TRANSPORTER"/>
    <property type="match status" value="1"/>
</dbReference>
<gene>
    <name evidence="7" type="ORF">DKZ56_03325</name>
</gene>
<evidence type="ECO:0000256" key="2">
    <source>
        <dbReference type="ARBA" id="ARBA00005695"/>
    </source>
</evidence>
<feature type="domain" description="Solute-binding protein family 5" evidence="6">
    <location>
        <begin position="77"/>
        <end position="412"/>
    </location>
</feature>
<dbReference type="InterPro" id="IPR023765">
    <property type="entry name" value="SBP_5_CS"/>
</dbReference>
<evidence type="ECO:0000313" key="8">
    <source>
        <dbReference type="Proteomes" id="UP000291151"/>
    </source>
</evidence>
<comment type="similarity">
    <text evidence="2">Belongs to the bacterial solute-binding protein 5 family.</text>
</comment>
<proteinExistence type="inferred from homology"/>
<dbReference type="Gene3D" id="3.10.105.10">
    <property type="entry name" value="Dipeptide-binding Protein, Domain 3"/>
    <property type="match status" value="1"/>
</dbReference>
<keyword evidence="3" id="KW-0813">Transport</keyword>
<dbReference type="PIRSF" id="PIRSF002741">
    <property type="entry name" value="MppA"/>
    <property type="match status" value="1"/>
</dbReference>
<dbReference type="CDD" id="cd08518">
    <property type="entry name" value="PBP2_NikA_DppA_OppA_like_19"/>
    <property type="match status" value="1"/>
</dbReference>
<evidence type="ECO:0000256" key="3">
    <source>
        <dbReference type="ARBA" id="ARBA00022448"/>
    </source>
</evidence>
<dbReference type="KEGG" id="uth:DKZ56_03325"/>
<dbReference type="InterPro" id="IPR039424">
    <property type="entry name" value="SBP_5"/>
</dbReference>
<dbReference type="GO" id="GO:0015833">
    <property type="term" value="P:peptide transport"/>
    <property type="evidence" value="ECO:0007669"/>
    <property type="project" value="TreeGrafter"/>
</dbReference>
<name>A0A4P6UTX6_9BACL</name>
<dbReference type="PANTHER" id="PTHR30290:SF9">
    <property type="entry name" value="OLIGOPEPTIDE-BINDING PROTEIN APPA"/>
    <property type="match status" value="1"/>
</dbReference>
<keyword evidence="4 5" id="KW-0732">Signal</keyword>
<keyword evidence="8" id="KW-1185">Reference proteome</keyword>
<dbReference type="Proteomes" id="UP000291151">
    <property type="component" value="Chromosome"/>
</dbReference>
<evidence type="ECO:0000256" key="5">
    <source>
        <dbReference type="SAM" id="SignalP"/>
    </source>
</evidence>
<protein>
    <submittedName>
        <fullName evidence="7">ABC transporter substrate-binding protein</fullName>
    </submittedName>
</protein>
<dbReference type="AlphaFoldDB" id="A0A4P6UTX6"/>
<evidence type="ECO:0000256" key="4">
    <source>
        <dbReference type="ARBA" id="ARBA00022729"/>
    </source>
</evidence>
<organism evidence="7 8">
    <name type="scientific">Ureibacillus thermophilus</name>
    <dbReference type="NCBI Taxonomy" id="367743"/>
    <lineage>
        <taxon>Bacteria</taxon>
        <taxon>Bacillati</taxon>
        <taxon>Bacillota</taxon>
        <taxon>Bacilli</taxon>
        <taxon>Bacillales</taxon>
        <taxon>Caryophanaceae</taxon>
        <taxon>Ureibacillus</taxon>
    </lineage>
</organism>
<feature type="signal peptide" evidence="5">
    <location>
        <begin position="1"/>
        <end position="27"/>
    </location>
</feature>
<dbReference type="SUPFAM" id="SSF53850">
    <property type="entry name" value="Periplasmic binding protein-like II"/>
    <property type="match status" value="1"/>
</dbReference>
<evidence type="ECO:0000313" key="7">
    <source>
        <dbReference type="EMBL" id="QBK24982.1"/>
    </source>
</evidence>
<dbReference type="PROSITE" id="PS01040">
    <property type="entry name" value="SBP_BACTERIAL_5"/>
    <property type="match status" value="1"/>
</dbReference>
<comment type="subcellular location">
    <subcellularLocation>
        <location evidence="1">Cell membrane</location>
        <topology evidence="1">Lipid-anchor</topology>
    </subcellularLocation>
</comment>
<dbReference type="Pfam" id="PF00496">
    <property type="entry name" value="SBP_bac_5"/>
    <property type="match status" value="1"/>
</dbReference>
<evidence type="ECO:0000256" key="1">
    <source>
        <dbReference type="ARBA" id="ARBA00004193"/>
    </source>
</evidence>
<dbReference type="InterPro" id="IPR030678">
    <property type="entry name" value="Peptide/Ni-bd"/>
</dbReference>
<reference evidence="7 8" key="1">
    <citation type="submission" date="2019-02" db="EMBL/GenBank/DDBJ databases">
        <title>Ureibacillus thermophilus.</title>
        <authorList>
            <person name="Sunny J.S."/>
            <person name="Natarajan A."/>
            <person name="Saleena L.M."/>
        </authorList>
    </citation>
    <scope>NUCLEOTIDE SEQUENCE [LARGE SCALE GENOMIC DNA]</scope>
    <source>
        <strain evidence="7 8">LM102</strain>
    </source>
</reference>
<dbReference type="GO" id="GO:0043190">
    <property type="term" value="C:ATP-binding cassette (ABC) transporter complex"/>
    <property type="evidence" value="ECO:0007669"/>
    <property type="project" value="InterPro"/>
</dbReference>
<feature type="chain" id="PRO_5020397155" evidence="5">
    <location>
        <begin position="28"/>
        <end position="532"/>
    </location>
</feature>
<accession>A0A4P6UTX6</accession>
<evidence type="ECO:0000259" key="6">
    <source>
        <dbReference type="Pfam" id="PF00496"/>
    </source>
</evidence>
<dbReference type="GO" id="GO:1904680">
    <property type="term" value="F:peptide transmembrane transporter activity"/>
    <property type="evidence" value="ECO:0007669"/>
    <property type="project" value="TreeGrafter"/>
</dbReference>
<dbReference type="Gene3D" id="3.40.190.10">
    <property type="entry name" value="Periplasmic binding protein-like II"/>
    <property type="match status" value="1"/>
</dbReference>
<dbReference type="RefSeq" id="WP_096550103.1">
    <property type="nucleotide sequence ID" value="NZ_CP036528.1"/>
</dbReference>
<dbReference type="EMBL" id="CP036528">
    <property type="protein sequence ID" value="QBK24982.1"/>
    <property type="molecule type" value="Genomic_DNA"/>
</dbReference>
<dbReference type="PROSITE" id="PS51257">
    <property type="entry name" value="PROKAR_LIPOPROTEIN"/>
    <property type="match status" value="1"/>
</dbReference>
<sequence length="532" mass="59976">MKVNNRFLLLSVLIFACFLLVACASQASDSETDKKKDSLVLAIGSEPTDGFDPTTGWGRYGSPLFQSTLLTLDRNFNVQPDLAVDYSVSEDGLEWTVKIRDDVKFSDGEPLTIEDVIFTFETAKNSQSVVDLQNLKKIEKLDAQTVKFVLERPQSTFLYTLTMLGIVPKHAYSENYRENPIGSGPYKLVQWDKGQQLIVEENPYYYGKKSPFKKLTFLFLSQDAAFLAAKAGQVDIVSVPPNLAKESISGMKLIALDSVDNRGIMLPFVKPGYDAEKGIEIGHEVTSDLAIRKALNIGIDRDKLVEDVLEGFGTPAFSVADKLPWWNEETVFEDGDIEAAEQILMDAGWRKNADGIFEKDGEKASFTLVYPASDQTRQSLAIAFKQMAKEIGIEVNTEGKSWSEIEEVMHSTPVVMGWGSHDPIEIYHLYHSKYRGQGYSNANYYSNKKVDQYMDQAIHAITPEEANEYWKKAQWDGETGFSALGDAPWVWLVNLQHLYFVNEHLNIGEQKIQPHGHGWPITEFIADWTWEE</sequence>
<dbReference type="GO" id="GO:0042597">
    <property type="term" value="C:periplasmic space"/>
    <property type="evidence" value="ECO:0007669"/>
    <property type="project" value="UniProtKB-ARBA"/>
</dbReference>